<evidence type="ECO:0000313" key="1">
    <source>
        <dbReference type="EMBL" id="KAH9425873.1"/>
    </source>
</evidence>
<accession>A0ABQ8JTC9</accession>
<reference evidence="1 2" key="2">
    <citation type="journal article" date="2022" name="Mol. Biol. Evol.">
        <title>Comparative Genomics Reveals Insights into the Divergent Evolution of Astigmatic Mites and Household Pest Adaptations.</title>
        <authorList>
            <person name="Xiong Q."/>
            <person name="Wan A.T."/>
            <person name="Liu X."/>
            <person name="Fung C.S."/>
            <person name="Xiao X."/>
            <person name="Malainual N."/>
            <person name="Hou J."/>
            <person name="Wang L."/>
            <person name="Wang M."/>
            <person name="Yang K.Y."/>
            <person name="Cui Y."/>
            <person name="Leung E.L."/>
            <person name="Nong W."/>
            <person name="Shin S.K."/>
            <person name="Au S.W."/>
            <person name="Jeong K.Y."/>
            <person name="Chew F.T."/>
            <person name="Hui J.H."/>
            <person name="Leung T.F."/>
            <person name="Tungtrongchitr A."/>
            <person name="Zhong N."/>
            <person name="Liu Z."/>
            <person name="Tsui S.K."/>
        </authorList>
    </citation>
    <scope>NUCLEOTIDE SEQUENCE [LARGE SCALE GENOMIC DNA]</scope>
    <source>
        <strain evidence="1">Derp</strain>
    </source>
</reference>
<reference evidence="1 2" key="1">
    <citation type="journal article" date="2018" name="J. Allergy Clin. Immunol.">
        <title>High-quality assembly of Dermatophagoides pteronyssinus genome and transcriptome reveals a wide range of novel allergens.</title>
        <authorList>
            <person name="Liu X.Y."/>
            <person name="Yang K.Y."/>
            <person name="Wang M.Q."/>
            <person name="Kwok J.S."/>
            <person name="Zeng X."/>
            <person name="Yang Z."/>
            <person name="Xiao X.J."/>
            <person name="Lau C.P."/>
            <person name="Li Y."/>
            <person name="Huang Z.M."/>
            <person name="Ba J.G."/>
            <person name="Yim A.K."/>
            <person name="Ouyang C.Y."/>
            <person name="Ngai S.M."/>
            <person name="Chan T.F."/>
            <person name="Leung E.L."/>
            <person name="Liu L."/>
            <person name="Liu Z.G."/>
            <person name="Tsui S.K."/>
        </authorList>
    </citation>
    <scope>NUCLEOTIDE SEQUENCE [LARGE SCALE GENOMIC DNA]</scope>
    <source>
        <strain evidence="1">Derp</strain>
    </source>
</reference>
<dbReference type="Proteomes" id="UP000887458">
    <property type="component" value="Unassembled WGS sequence"/>
</dbReference>
<protein>
    <submittedName>
        <fullName evidence="1">Uncharacterized protein</fullName>
    </submittedName>
</protein>
<name>A0ABQ8JTC9_DERPT</name>
<comment type="caution">
    <text evidence="1">The sequence shown here is derived from an EMBL/GenBank/DDBJ whole genome shotgun (WGS) entry which is preliminary data.</text>
</comment>
<gene>
    <name evidence="1" type="ORF">DERP_005092</name>
</gene>
<sequence>MIDICEEFFVITDDECCLLLLLLLFVRVSVIEEFFGVEDDEEDDDDFIDFFLVVDFVSLFHRVLLLFLSVLIIRSITSLVVVVVDDGFGGNIGFLFDSSIDLDEILDTLRFNFIVDVRFIGDRLFGVFFEVLSTLFSRLIDFRSISCKSDNDGARLNANGVPSVSYACDVTKCLYVAIAPSRIVRCFECINFANFVIAFDSIINRFDNITQALLTTSNDDDSK</sequence>
<proteinExistence type="predicted"/>
<keyword evidence="2" id="KW-1185">Reference proteome</keyword>
<dbReference type="EMBL" id="NJHN03000017">
    <property type="protein sequence ID" value="KAH9425873.1"/>
    <property type="molecule type" value="Genomic_DNA"/>
</dbReference>
<evidence type="ECO:0000313" key="2">
    <source>
        <dbReference type="Proteomes" id="UP000887458"/>
    </source>
</evidence>
<organism evidence="1 2">
    <name type="scientific">Dermatophagoides pteronyssinus</name>
    <name type="common">European house dust mite</name>
    <dbReference type="NCBI Taxonomy" id="6956"/>
    <lineage>
        <taxon>Eukaryota</taxon>
        <taxon>Metazoa</taxon>
        <taxon>Ecdysozoa</taxon>
        <taxon>Arthropoda</taxon>
        <taxon>Chelicerata</taxon>
        <taxon>Arachnida</taxon>
        <taxon>Acari</taxon>
        <taxon>Acariformes</taxon>
        <taxon>Sarcoptiformes</taxon>
        <taxon>Astigmata</taxon>
        <taxon>Psoroptidia</taxon>
        <taxon>Analgoidea</taxon>
        <taxon>Pyroglyphidae</taxon>
        <taxon>Dermatophagoidinae</taxon>
        <taxon>Dermatophagoides</taxon>
    </lineage>
</organism>